<comment type="caution">
    <text evidence="5">The sequence shown here is derived from an EMBL/GenBank/DDBJ whole genome shotgun (WGS) entry which is preliminary data.</text>
</comment>
<dbReference type="EMBL" id="PUHW01000029">
    <property type="protein sequence ID" value="KAG0690502.1"/>
    <property type="molecule type" value="Genomic_DNA"/>
</dbReference>
<feature type="signal peptide" evidence="3">
    <location>
        <begin position="1"/>
        <end position="19"/>
    </location>
</feature>
<feature type="domain" description="Dystroglycan-type cadherin-like" evidence="4">
    <location>
        <begin position="26"/>
        <end position="121"/>
    </location>
</feature>
<feature type="compositionally biased region" description="Low complexity" evidence="1">
    <location>
        <begin position="554"/>
        <end position="571"/>
    </location>
</feature>
<dbReference type="AlphaFoldDB" id="A0A9P6WQM9"/>
<reference evidence="5" key="1">
    <citation type="submission" date="2020-11" db="EMBL/GenBank/DDBJ databases">
        <title>Kefir isolates.</title>
        <authorList>
            <person name="Marcisauskas S."/>
            <person name="Kim Y."/>
            <person name="Blasche S."/>
        </authorList>
    </citation>
    <scope>NUCLEOTIDE SEQUENCE</scope>
    <source>
        <strain evidence="5">Olga-1</strain>
    </source>
</reference>
<evidence type="ECO:0000313" key="6">
    <source>
        <dbReference type="Proteomes" id="UP000697127"/>
    </source>
</evidence>
<dbReference type="Pfam" id="PF05345">
    <property type="entry name" value="He_PIG"/>
    <property type="match status" value="2"/>
</dbReference>
<feature type="domain" description="Dystroglycan-type cadherin-like" evidence="4">
    <location>
        <begin position="136"/>
        <end position="244"/>
    </location>
</feature>
<keyword evidence="6" id="KW-1185">Reference proteome</keyword>
<protein>
    <recommendedName>
        <fullName evidence="4">Dystroglycan-type cadherin-like domain-containing protein</fullName>
    </recommendedName>
</protein>
<dbReference type="SMART" id="SM00736">
    <property type="entry name" value="CADG"/>
    <property type="match status" value="2"/>
</dbReference>
<evidence type="ECO:0000256" key="2">
    <source>
        <dbReference type="SAM" id="Phobius"/>
    </source>
</evidence>
<dbReference type="GO" id="GO:0016020">
    <property type="term" value="C:membrane"/>
    <property type="evidence" value="ECO:0007669"/>
    <property type="project" value="InterPro"/>
</dbReference>
<dbReference type="Proteomes" id="UP000697127">
    <property type="component" value="Unassembled WGS sequence"/>
</dbReference>
<keyword evidence="2" id="KW-0812">Transmembrane</keyword>
<feature type="region of interest" description="Disordered" evidence="1">
    <location>
        <begin position="548"/>
        <end position="578"/>
    </location>
</feature>
<feature type="chain" id="PRO_5040214978" description="Dystroglycan-type cadherin-like domain-containing protein" evidence="3">
    <location>
        <begin position="20"/>
        <end position="814"/>
    </location>
</feature>
<dbReference type="InterPro" id="IPR013783">
    <property type="entry name" value="Ig-like_fold"/>
</dbReference>
<dbReference type="InterPro" id="IPR015919">
    <property type="entry name" value="Cadherin-like_sf"/>
</dbReference>
<keyword evidence="2" id="KW-0472">Membrane</keyword>
<keyword evidence="2" id="KW-1133">Transmembrane helix</keyword>
<evidence type="ECO:0000313" key="5">
    <source>
        <dbReference type="EMBL" id="KAG0690502.1"/>
    </source>
</evidence>
<proteinExistence type="predicted"/>
<accession>A0A9P6WQM9</accession>
<name>A0A9P6WQM9_9ASCO</name>
<evidence type="ECO:0000259" key="4">
    <source>
        <dbReference type="SMART" id="SM00736"/>
    </source>
</evidence>
<dbReference type="InterPro" id="IPR006644">
    <property type="entry name" value="Cadg"/>
</dbReference>
<keyword evidence="3" id="KW-0732">Signal</keyword>
<sequence length="814" mass="90058">MNFQIIFLLLLNSLSISKAYPYEGFPFQEQLPDIARIGENYEFIINSQTFKSDDSSNNLISYNAYNLPNWLNFDSNLLKFYGLPTNNDSIGEINFLLQGTDSQGSLNQSCTIYLSDQPSPELNDNNSIIKQLSSMGSTNGYNGIVINPSSSFNFKFDSNTFQIPSSSDNSIVAYYGKSSNRTSLPSWCFFDSNSLTFYGTSPAITSENAPSLQYDITLIATDYSGYSAIYSDFKIVVGGHNLYLNSTYNNTLSVNPNESFSIDLPLNNIYLDNSKIQSNQINNVIIYNGPNWVEIDNNNSILSGLVPNDQTSNIVVNVTLYDIYGDSVYMNFDIDVIHEIFNVDSLNNITVTDNTFFEYTLPSSYFKNESATDIIAYFDDSWLTYYHSNKTFVGKVPNNFDLTSIELDASINSLSESKTFYIIGKSISSSSRYSSSTRVSSSRISSSRISSYLPSSSSYGSSSAKFSIAPTSSSTSLVSSASSSISTTSSTSASASSSTVAIVTNKSTDSNNKKSLAIGLGVAIPLAFIIIASIIFFFCCCGKRRKNKSEEEGNNNNNNNNNDIPPNNSSPYIMKKQNSSNTTITSARILAEKNLTNLEKDSEQSSYYSAAQDTLTSESNHNLYEAANMQMSTDRLIDDISNYNKSNTNSGIFNSWRKSSTATTTNFKPRDSLSSLATVATNDLLTVNMINENKIRQSQMIYPKFSKLQFQTNSSDSLFNSNISSTSDFAQISPNNYNYYNNNNNNNTLTSLREENYNNISRDGSSHSISSEAQLVGFKNSGSVSRKIQREEKSYKGELYNIGDDDNSYESGSN</sequence>
<evidence type="ECO:0000256" key="3">
    <source>
        <dbReference type="SAM" id="SignalP"/>
    </source>
</evidence>
<evidence type="ECO:0000256" key="1">
    <source>
        <dbReference type="SAM" id="MobiDB-lite"/>
    </source>
</evidence>
<organism evidence="5 6">
    <name type="scientific">Pichia californica</name>
    <dbReference type="NCBI Taxonomy" id="460514"/>
    <lineage>
        <taxon>Eukaryota</taxon>
        <taxon>Fungi</taxon>
        <taxon>Dikarya</taxon>
        <taxon>Ascomycota</taxon>
        <taxon>Saccharomycotina</taxon>
        <taxon>Pichiomycetes</taxon>
        <taxon>Pichiales</taxon>
        <taxon>Pichiaceae</taxon>
        <taxon>Pichia</taxon>
    </lineage>
</organism>
<dbReference type="Gene3D" id="2.60.40.10">
    <property type="entry name" value="Immunoglobulins"/>
    <property type="match status" value="3"/>
</dbReference>
<gene>
    <name evidence="5" type="ORF">C6P40_002594</name>
</gene>
<dbReference type="GO" id="GO:0005509">
    <property type="term" value="F:calcium ion binding"/>
    <property type="evidence" value="ECO:0007669"/>
    <property type="project" value="InterPro"/>
</dbReference>
<feature type="transmembrane region" description="Helical" evidence="2">
    <location>
        <begin position="516"/>
        <end position="539"/>
    </location>
</feature>
<dbReference type="SUPFAM" id="SSF49313">
    <property type="entry name" value="Cadherin-like"/>
    <property type="match status" value="3"/>
</dbReference>